<evidence type="ECO:0000256" key="1">
    <source>
        <dbReference type="PROSITE-ProRule" id="PRU00094"/>
    </source>
</evidence>
<feature type="transmembrane region" description="Helical" evidence="2">
    <location>
        <begin position="698"/>
        <end position="713"/>
    </location>
</feature>
<organism evidence="4 5">
    <name type="scientific">Rhizophagus clarus</name>
    <dbReference type="NCBI Taxonomy" id="94130"/>
    <lineage>
        <taxon>Eukaryota</taxon>
        <taxon>Fungi</taxon>
        <taxon>Fungi incertae sedis</taxon>
        <taxon>Mucoromycota</taxon>
        <taxon>Glomeromycotina</taxon>
        <taxon>Glomeromycetes</taxon>
        <taxon>Glomerales</taxon>
        <taxon>Glomeraceae</taxon>
        <taxon>Rhizophagus</taxon>
    </lineage>
</organism>
<reference evidence="4 5" key="1">
    <citation type="submission" date="2017-11" db="EMBL/GenBank/DDBJ databases">
        <title>The genome of Rhizophagus clarus HR1 reveals common genetic basis of auxotrophy among arbuscular mycorrhizal fungi.</title>
        <authorList>
            <person name="Kobayashi Y."/>
        </authorList>
    </citation>
    <scope>NUCLEOTIDE SEQUENCE [LARGE SCALE GENOMIC DNA]</scope>
    <source>
        <strain evidence="4 5">HR1</strain>
    </source>
</reference>
<evidence type="ECO:0000313" key="5">
    <source>
        <dbReference type="Proteomes" id="UP000247702"/>
    </source>
</evidence>
<feature type="transmembrane region" description="Helical" evidence="2">
    <location>
        <begin position="609"/>
        <end position="629"/>
    </location>
</feature>
<keyword evidence="1" id="KW-0863">Zinc-finger</keyword>
<dbReference type="CDD" id="cd08760">
    <property type="entry name" value="Cyt_b561_FRRS1_like"/>
    <property type="match status" value="1"/>
</dbReference>
<gene>
    <name evidence="4" type="ORF">RclHR1_08750005</name>
</gene>
<feature type="transmembrane region" description="Helical" evidence="2">
    <location>
        <begin position="408"/>
        <end position="431"/>
    </location>
</feature>
<dbReference type="STRING" id="94130.A0A2Z6S257"/>
<keyword evidence="2" id="KW-0472">Membrane</keyword>
<feature type="domain" description="GATA-type" evidence="3">
    <location>
        <begin position="293"/>
        <end position="352"/>
    </location>
</feature>
<keyword evidence="1" id="KW-0862">Zinc</keyword>
<dbReference type="GO" id="GO:0008270">
    <property type="term" value="F:zinc ion binding"/>
    <property type="evidence" value="ECO:0007669"/>
    <property type="project" value="UniProtKB-KW"/>
</dbReference>
<feature type="transmembrane region" description="Helical" evidence="2">
    <location>
        <begin position="472"/>
        <end position="492"/>
    </location>
</feature>
<dbReference type="PROSITE" id="PS50114">
    <property type="entry name" value="GATA_ZN_FINGER_2"/>
    <property type="match status" value="1"/>
</dbReference>
<dbReference type="EMBL" id="BEXD01004287">
    <property type="protein sequence ID" value="GBC09296.1"/>
    <property type="molecule type" value="Genomic_DNA"/>
</dbReference>
<dbReference type="SUPFAM" id="SSF57716">
    <property type="entry name" value="Glucocorticoid receptor-like (DNA-binding domain)"/>
    <property type="match status" value="1"/>
</dbReference>
<dbReference type="Pfam" id="PF00320">
    <property type="entry name" value="GATA"/>
    <property type="match status" value="1"/>
</dbReference>
<feature type="transmembrane region" description="Helical" evidence="2">
    <location>
        <begin position="512"/>
        <end position="533"/>
    </location>
</feature>
<dbReference type="Gene3D" id="1.20.120.1770">
    <property type="match status" value="1"/>
</dbReference>
<feature type="transmembrane region" description="Helical" evidence="2">
    <location>
        <begin position="636"/>
        <end position="653"/>
    </location>
</feature>
<feature type="transmembrane region" description="Helical" evidence="2">
    <location>
        <begin position="665"/>
        <end position="686"/>
    </location>
</feature>
<dbReference type="InterPro" id="IPR013088">
    <property type="entry name" value="Znf_NHR/GATA"/>
</dbReference>
<dbReference type="Pfam" id="PF10355">
    <property type="entry name" value="Ytp1"/>
    <property type="match status" value="1"/>
</dbReference>
<dbReference type="GO" id="GO:0006355">
    <property type="term" value="P:regulation of DNA-templated transcription"/>
    <property type="evidence" value="ECO:0007669"/>
    <property type="project" value="InterPro"/>
</dbReference>
<evidence type="ECO:0000313" key="4">
    <source>
        <dbReference type="EMBL" id="GBC09296.1"/>
    </source>
</evidence>
<dbReference type="PANTHER" id="PTHR31685:SF2">
    <property type="entry name" value="PROTEIN YTP1"/>
    <property type="match status" value="1"/>
</dbReference>
<dbReference type="PROSITE" id="PS00344">
    <property type="entry name" value="GATA_ZN_FINGER_1"/>
    <property type="match status" value="1"/>
</dbReference>
<keyword evidence="5" id="KW-1185">Reference proteome</keyword>
<comment type="caution">
    <text evidence="4">The sequence shown here is derived from an EMBL/GenBank/DDBJ whole genome shotgun (WGS) entry which is preliminary data.</text>
</comment>
<dbReference type="InterPro" id="IPR000679">
    <property type="entry name" value="Znf_GATA"/>
</dbReference>
<proteinExistence type="predicted"/>
<keyword evidence="1" id="KW-0479">Metal-binding</keyword>
<dbReference type="Gene3D" id="3.30.50.10">
    <property type="entry name" value="Erythroid Transcription Factor GATA-1, subunit A"/>
    <property type="match status" value="1"/>
</dbReference>
<feature type="transmembrane region" description="Helical" evidence="2">
    <location>
        <begin position="438"/>
        <end position="457"/>
    </location>
</feature>
<dbReference type="Pfam" id="PF10348">
    <property type="entry name" value="DUF2427"/>
    <property type="match status" value="1"/>
</dbReference>
<dbReference type="SMART" id="SM00401">
    <property type="entry name" value="ZnF_GATA"/>
    <property type="match status" value="1"/>
</dbReference>
<dbReference type="Proteomes" id="UP000247702">
    <property type="component" value="Unassembled WGS sequence"/>
</dbReference>
<feature type="transmembrane region" description="Helical" evidence="2">
    <location>
        <begin position="733"/>
        <end position="754"/>
    </location>
</feature>
<sequence length="827" mass="93390">MSRKREYLETVKETKNTSNELNGCEIKYQQIEVRNSTNFKEYTQKQDNLVISPVRAVKTAKAVNTIKCFSPISNSSSTTDETTYKAPNVPTEEQGMSYKPIKGYFEQNNHEINLNERAYHPNFYQYIPQATLLNNNENGNQNSPLNNNDYVMALSSNVTSRIDPSLLNYDNNMSMHYVQPYTSSLPVGDNPVSNGQSLYWNEEVMQPQMARPLPSYYGTISGNTSALGYENLAQQIISRNHVTNAPLVTRDYLVLAEAHPNKGKKKRGRKLESDYSHMFQSLPSPTSTDGIRQGEIAQCSNCGVRDTPAWRRDLHGIALLCNACGLYLKNKGVHRPTEIAPDGTIRLMRSQRPEQEFACYNCGTRNSPCWRGLEDQKLSLSLLSRKVYAHPHEILSVGATNDPIDGTLWAHIIFMFLAFGIIFPTGVVLGLSKSRWHVPVQLSGAVLVLIGFILGHAHEGREFSGDNVHRTFASTVVFTLTCQVLLGIYLKLHLEKGFNKRFRPLAVKFHQIIGITIPFIGYIQMVFGVITAVGWCRDDHIGQCLAHFIMGSSFIGYGILLIVSLRFGSEWLRSKGKSQDYFDSCMITVWGFINTWTEHRWNSPWTHKDYQHTALGIMWWTGGIVGIYLSRNGKRSIIPGLIIFFTGFAMSAHDQSSEISTRLHANFGYALMGAGLARIVEVCFFAKNDGPVKIFQQLPPYLLILSGLLFMGANEEQIYYLDAEIIDPYSYSLIHVAISFLIFLGVNLLIDLYWRSGKNDGEPKYEKYDKLANNHNIPLPLNNSMTQTGRTVLNTNQDSPTSSNNYEFNSLLVHNNQFDDDDDDNEK</sequence>
<name>A0A2Z6S257_9GLOM</name>
<dbReference type="InterPro" id="IPR018825">
    <property type="entry name" value="DUF2427"/>
</dbReference>
<dbReference type="AlphaFoldDB" id="A0A2Z6S257"/>
<dbReference type="PANTHER" id="PTHR31685">
    <property type="entry name" value="INTEGRAL MEMBRANE PROTEIN (AFU_ORTHOLOGUE AFUA_6G12730)-RELATED"/>
    <property type="match status" value="1"/>
</dbReference>
<dbReference type="CDD" id="cd00202">
    <property type="entry name" value="ZnF_GATA"/>
    <property type="match status" value="1"/>
</dbReference>
<accession>A0A2Z6S257</accession>
<dbReference type="GO" id="GO:0043565">
    <property type="term" value="F:sequence-specific DNA binding"/>
    <property type="evidence" value="ECO:0007669"/>
    <property type="project" value="InterPro"/>
</dbReference>
<evidence type="ECO:0000256" key="2">
    <source>
        <dbReference type="SAM" id="Phobius"/>
    </source>
</evidence>
<keyword evidence="2" id="KW-1133">Transmembrane helix</keyword>
<feature type="transmembrane region" description="Helical" evidence="2">
    <location>
        <begin position="580"/>
        <end position="597"/>
    </location>
</feature>
<protein>
    <recommendedName>
        <fullName evidence="3">GATA-type domain-containing protein</fullName>
    </recommendedName>
</protein>
<feature type="transmembrane region" description="Helical" evidence="2">
    <location>
        <begin position="545"/>
        <end position="568"/>
    </location>
</feature>
<keyword evidence="2" id="KW-0812">Transmembrane</keyword>
<dbReference type="InterPro" id="IPR018827">
    <property type="entry name" value="YTP1_C"/>
</dbReference>
<evidence type="ECO:0000259" key="3">
    <source>
        <dbReference type="PROSITE" id="PS50114"/>
    </source>
</evidence>